<keyword evidence="2" id="KW-0378">Hydrolase</keyword>
<dbReference type="PRINTS" id="PR00111">
    <property type="entry name" value="ABHYDROLASE"/>
</dbReference>
<feature type="domain" description="Serine aminopeptidase S33" evidence="1">
    <location>
        <begin position="37"/>
        <end position="283"/>
    </location>
</feature>
<sequence length="300" mass="34085">MPDADIPYTSIGSPVVEYVPYEGLNFKTVVWKAATSPKKGTIVYIHGFCEHALLYTEFFDRVSQKGYEIFFFDQRGAGETSPGKWVGKTDEFHTYDDLDFMIERVLAARTDKSEKIFLAGHSMGSGIALNYPICGKYRDELRGVFVSGPLIELHPSTRPNCLKMKLQPVINAIAPGLKIDSKINYDYITSNDGWREYIRSTDKKLVGTIRQFNDMFKRGWKLLEPSHVQKWKADVPLLVFHGSDDKINDIAGTEKFFKLVPESVDREFVTVSGSKHSVFLEKEEIVANVIEKVVEFLGKH</sequence>
<keyword evidence="3" id="KW-1185">Reference proteome</keyword>
<accession>A0A4P9Z9Y2</accession>
<dbReference type="InterPro" id="IPR029058">
    <property type="entry name" value="AB_hydrolase_fold"/>
</dbReference>
<dbReference type="InterPro" id="IPR022742">
    <property type="entry name" value="Hydrolase_4"/>
</dbReference>
<organism evidence="2 3">
    <name type="scientific">Metschnikowia bicuspidata</name>
    <dbReference type="NCBI Taxonomy" id="27322"/>
    <lineage>
        <taxon>Eukaryota</taxon>
        <taxon>Fungi</taxon>
        <taxon>Dikarya</taxon>
        <taxon>Ascomycota</taxon>
        <taxon>Saccharomycotina</taxon>
        <taxon>Pichiomycetes</taxon>
        <taxon>Metschnikowiaceae</taxon>
        <taxon>Metschnikowia</taxon>
    </lineage>
</organism>
<dbReference type="SUPFAM" id="SSF53474">
    <property type="entry name" value="alpha/beta-Hydrolases"/>
    <property type="match status" value="1"/>
</dbReference>
<evidence type="ECO:0000313" key="2">
    <source>
        <dbReference type="EMBL" id="RKP29577.1"/>
    </source>
</evidence>
<dbReference type="InterPro" id="IPR000073">
    <property type="entry name" value="AB_hydrolase_1"/>
</dbReference>
<evidence type="ECO:0000259" key="1">
    <source>
        <dbReference type="Pfam" id="PF12146"/>
    </source>
</evidence>
<dbReference type="OrthoDB" id="10249433at2759"/>
<dbReference type="Proteomes" id="UP000268321">
    <property type="component" value="Unassembled WGS sequence"/>
</dbReference>
<dbReference type="InterPro" id="IPR051044">
    <property type="entry name" value="MAG_DAG_Lipase"/>
</dbReference>
<protein>
    <submittedName>
        <fullName evidence="2">Alpha/beta-hydrolase</fullName>
    </submittedName>
</protein>
<dbReference type="PANTHER" id="PTHR11614">
    <property type="entry name" value="PHOSPHOLIPASE-RELATED"/>
    <property type="match status" value="1"/>
</dbReference>
<gene>
    <name evidence="2" type="ORF">METBISCDRAFT_31553</name>
</gene>
<name>A0A4P9Z9Y2_9ASCO</name>
<evidence type="ECO:0000313" key="3">
    <source>
        <dbReference type="Proteomes" id="UP000268321"/>
    </source>
</evidence>
<proteinExistence type="predicted"/>
<dbReference type="EMBL" id="ML004481">
    <property type="protein sequence ID" value="RKP29577.1"/>
    <property type="molecule type" value="Genomic_DNA"/>
</dbReference>
<dbReference type="Gene3D" id="3.40.50.1820">
    <property type="entry name" value="alpha/beta hydrolase"/>
    <property type="match status" value="1"/>
</dbReference>
<dbReference type="Pfam" id="PF12146">
    <property type="entry name" value="Hydrolase_4"/>
    <property type="match status" value="1"/>
</dbReference>
<dbReference type="GO" id="GO:0016787">
    <property type="term" value="F:hydrolase activity"/>
    <property type="evidence" value="ECO:0007669"/>
    <property type="project" value="UniProtKB-KW"/>
</dbReference>
<reference evidence="3" key="1">
    <citation type="journal article" date="2018" name="Nat. Microbiol.">
        <title>Leveraging single-cell genomics to expand the fungal tree of life.</title>
        <authorList>
            <person name="Ahrendt S.R."/>
            <person name="Quandt C.A."/>
            <person name="Ciobanu D."/>
            <person name="Clum A."/>
            <person name="Salamov A."/>
            <person name="Andreopoulos B."/>
            <person name="Cheng J.F."/>
            <person name="Woyke T."/>
            <person name="Pelin A."/>
            <person name="Henrissat B."/>
            <person name="Reynolds N.K."/>
            <person name="Benny G.L."/>
            <person name="Smith M.E."/>
            <person name="James T.Y."/>
            <person name="Grigoriev I.V."/>
        </authorList>
    </citation>
    <scope>NUCLEOTIDE SEQUENCE [LARGE SCALE GENOMIC DNA]</scope>
    <source>
        <strain evidence="3">Baker2002</strain>
    </source>
</reference>
<dbReference type="AlphaFoldDB" id="A0A4P9Z9Y2"/>